<dbReference type="PANTHER" id="PTHR16166:SF93">
    <property type="entry name" value="INTERMEMBRANE LIPID TRANSFER PROTEIN VPS13"/>
    <property type="match status" value="1"/>
</dbReference>
<dbReference type="Pfam" id="PF00168">
    <property type="entry name" value="C2"/>
    <property type="match status" value="1"/>
</dbReference>
<dbReference type="InterPro" id="IPR035892">
    <property type="entry name" value="C2_domain_sf"/>
</dbReference>
<feature type="compositionally biased region" description="Basic and acidic residues" evidence="2">
    <location>
        <begin position="4872"/>
        <end position="4886"/>
    </location>
</feature>
<feature type="region of interest" description="Disordered" evidence="2">
    <location>
        <begin position="5281"/>
        <end position="5304"/>
    </location>
</feature>
<dbReference type="Gene3D" id="2.30.42.10">
    <property type="match status" value="1"/>
</dbReference>
<name>A0A1Z5KNZ8_FISSO</name>
<dbReference type="InterPro" id="IPR036034">
    <property type="entry name" value="PDZ_sf"/>
</dbReference>
<feature type="compositionally biased region" description="Polar residues" evidence="2">
    <location>
        <begin position="601"/>
        <end position="617"/>
    </location>
</feature>
<feature type="compositionally biased region" description="Low complexity" evidence="2">
    <location>
        <begin position="365"/>
        <end position="375"/>
    </location>
</feature>
<feature type="region of interest" description="Disordered" evidence="2">
    <location>
        <begin position="318"/>
        <end position="395"/>
    </location>
</feature>
<feature type="region of interest" description="Disordered" evidence="2">
    <location>
        <begin position="5041"/>
        <end position="5061"/>
    </location>
</feature>
<dbReference type="InterPro" id="IPR026847">
    <property type="entry name" value="VPS13"/>
</dbReference>
<evidence type="ECO:0000259" key="3">
    <source>
        <dbReference type="PROSITE" id="PS50004"/>
    </source>
</evidence>
<feature type="compositionally biased region" description="Basic and acidic residues" evidence="2">
    <location>
        <begin position="5281"/>
        <end position="5291"/>
    </location>
</feature>
<evidence type="ECO:0000313" key="6">
    <source>
        <dbReference type="Proteomes" id="UP000198406"/>
    </source>
</evidence>
<dbReference type="SUPFAM" id="SSF50156">
    <property type="entry name" value="PDZ domain-like"/>
    <property type="match status" value="1"/>
</dbReference>
<dbReference type="PROSITE" id="PS50106">
    <property type="entry name" value="PDZ"/>
    <property type="match status" value="1"/>
</dbReference>
<dbReference type="GO" id="GO:0045053">
    <property type="term" value="P:protein retention in Golgi apparatus"/>
    <property type="evidence" value="ECO:0007669"/>
    <property type="project" value="TreeGrafter"/>
</dbReference>
<proteinExistence type="inferred from homology"/>
<evidence type="ECO:0000256" key="1">
    <source>
        <dbReference type="ARBA" id="ARBA00006545"/>
    </source>
</evidence>
<feature type="region of interest" description="Disordered" evidence="2">
    <location>
        <begin position="4847"/>
        <end position="4886"/>
    </location>
</feature>
<dbReference type="SMART" id="SM00239">
    <property type="entry name" value="C2"/>
    <property type="match status" value="1"/>
</dbReference>
<feature type="compositionally biased region" description="Low complexity" evidence="2">
    <location>
        <begin position="325"/>
        <end position="339"/>
    </location>
</feature>
<feature type="compositionally biased region" description="Polar residues" evidence="2">
    <location>
        <begin position="109"/>
        <end position="123"/>
    </location>
</feature>
<dbReference type="InterPro" id="IPR000008">
    <property type="entry name" value="C2_dom"/>
</dbReference>
<evidence type="ECO:0000256" key="2">
    <source>
        <dbReference type="SAM" id="MobiDB-lite"/>
    </source>
</evidence>
<feature type="compositionally biased region" description="Polar residues" evidence="2">
    <location>
        <begin position="2756"/>
        <end position="2772"/>
    </location>
</feature>
<gene>
    <name evidence="5" type="ORF">FisN_13Hh037</name>
</gene>
<dbReference type="InterPro" id="IPR001478">
    <property type="entry name" value="PDZ"/>
</dbReference>
<feature type="domain" description="C2" evidence="3">
    <location>
        <begin position="3550"/>
        <end position="3685"/>
    </location>
</feature>
<dbReference type="PROSITE" id="PS50004">
    <property type="entry name" value="C2"/>
    <property type="match status" value="1"/>
</dbReference>
<comment type="caution">
    <text evidence="5">The sequence shown here is derived from an EMBL/GenBank/DDBJ whole genome shotgun (WGS) entry which is preliminary data.</text>
</comment>
<feature type="compositionally biased region" description="Basic and acidic residues" evidence="2">
    <location>
        <begin position="5052"/>
        <end position="5061"/>
    </location>
</feature>
<feature type="region of interest" description="Disordered" evidence="2">
    <location>
        <begin position="5150"/>
        <end position="5170"/>
    </location>
</feature>
<feature type="domain" description="PDZ" evidence="4">
    <location>
        <begin position="3162"/>
        <end position="3234"/>
    </location>
</feature>
<dbReference type="SUPFAM" id="SSF49562">
    <property type="entry name" value="C2 domain (Calcium/lipid-binding domain, CaLB)"/>
    <property type="match status" value="1"/>
</dbReference>
<accession>A0A1Z5KNZ8</accession>
<dbReference type="InterPro" id="IPR009543">
    <property type="entry name" value="VPS13_VAB"/>
</dbReference>
<organism evidence="5 6">
    <name type="scientific">Fistulifera solaris</name>
    <name type="common">Oleaginous diatom</name>
    <dbReference type="NCBI Taxonomy" id="1519565"/>
    <lineage>
        <taxon>Eukaryota</taxon>
        <taxon>Sar</taxon>
        <taxon>Stramenopiles</taxon>
        <taxon>Ochrophyta</taxon>
        <taxon>Bacillariophyta</taxon>
        <taxon>Bacillariophyceae</taxon>
        <taxon>Bacillariophycidae</taxon>
        <taxon>Naviculales</taxon>
        <taxon>Naviculaceae</taxon>
        <taxon>Fistulifera</taxon>
    </lineage>
</organism>
<feature type="compositionally biased region" description="Polar residues" evidence="2">
    <location>
        <begin position="377"/>
        <end position="395"/>
    </location>
</feature>
<evidence type="ECO:0000313" key="5">
    <source>
        <dbReference type="EMBL" id="GAX27855.1"/>
    </source>
</evidence>
<feature type="region of interest" description="Disordered" evidence="2">
    <location>
        <begin position="107"/>
        <end position="128"/>
    </location>
</feature>
<feature type="region of interest" description="Disordered" evidence="2">
    <location>
        <begin position="2851"/>
        <end position="2877"/>
    </location>
</feature>
<dbReference type="PANTHER" id="PTHR16166">
    <property type="entry name" value="VACUOLAR PROTEIN SORTING-ASSOCIATED PROTEIN VPS13"/>
    <property type="match status" value="1"/>
</dbReference>
<feature type="compositionally biased region" description="Polar residues" evidence="2">
    <location>
        <begin position="353"/>
        <end position="364"/>
    </location>
</feature>
<evidence type="ECO:0000259" key="4">
    <source>
        <dbReference type="PROSITE" id="PS50106"/>
    </source>
</evidence>
<dbReference type="Pfam" id="PF25036">
    <property type="entry name" value="VPS13_VAB"/>
    <property type="match status" value="1"/>
</dbReference>
<feature type="region of interest" description="Disordered" evidence="2">
    <location>
        <begin position="5309"/>
        <end position="5328"/>
    </location>
</feature>
<feature type="region of interest" description="Disordered" evidence="2">
    <location>
        <begin position="2749"/>
        <end position="2786"/>
    </location>
</feature>
<protein>
    <submittedName>
        <fullName evidence="5">Uncharacterized protein</fullName>
    </submittedName>
</protein>
<feature type="compositionally biased region" description="Polar residues" evidence="2">
    <location>
        <begin position="5151"/>
        <end position="5160"/>
    </location>
</feature>
<dbReference type="InParanoid" id="A0A1Z5KNZ8"/>
<dbReference type="OrthoDB" id="61483at2759"/>
<dbReference type="CDD" id="cd00030">
    <property type="entry name" value="C2"/>
    <property type="match status" value="1"/>
</dbReference>
<sequence length="5328" mass="598537">MASYLYNPSQKVAELLSKYLDFDAHQLQVGIWSGHLTLKDVHLKASAVDQFLTLPASSISFQLVSGTIGLLDLQIPWKQLVWGQSDVRVKLQDVVLVLQVKPQDDLVYQQDTPDPSNQYPTDSISRDKKQKRLLEAERRALQGRPLGPWLRSVKKRDEEESAKCQAEEPVMLQQKTWISKRLTSAINDFFWRFFAGLQMEMTNLKVVLVQDGAEVGVSVHSFKVDGTEAVAQSGKSQPLDRAQAYDSGQGEHVNKHVKVSRCGLFIRREAPRDESDPRGVVLAQEYVLCPLDLDFSFSVFYPYPPGKRQRREFTRNDDADAPFHLPENSLQEESSNSSSPKKRRAKREKITEPESTSTAALTTEQFSFQQQSLLSDTKPQSYRRSSTTWSKPQTVSRQVTITLPLAQPKEMKANSTSGATREHARLEGHLKIGLVQLKSTTRHYHLFRKLMMDTNRRRNGRPNETIRGAILRKEQQEEEDESIVAEDTSFVVRSWWIYVVTAVLREVRKRRHLREKFQDRFLSFMWDRQKYKRSDYVRLYIDCRLKQHLLARDEEELLRIEDELSIEQILLYRHIARKIHVRGGTKMPSSLMDLGPKDNETSTNNRPSTASNMSTSSADDHRSVRYTSGPLGRLEEQCELIRLRNEFNDFLFEYRENGMLSALLEEKGVTGEEMSFISAQTSATGGILETSNMAAEKGLPLSLSFSAQVDCIEMTVIEEELFAGLEGPRSYSNGFSNGSVGSKFTSELSVLTEDEPWDNVSQPSCKEVDPLDASDYVIFGAPEKVLLHVRFQSAELSVASGDTGKIMFSIARIVAFGSQDSELFSIGTESVTGQLQQHALLASVELPRNGVAPTLQVDAATIRLWVRFESLQQLTDFFANGKNAFPPPVLKASAREEVRSYILKESSHFVWSRVHTSIRIYGTEVMLGHCILRLDMIESYSGNSIPKDCIDDIRQAGLVLGEVDSSVPSTRLHTRALRMLDDGDLAASSSPWSQRWVFALSGADFTVSRQGEKVLKILELPVDSEALITFNASSCFDGNRAKVKVLLKISPVSFLLSNERHILLLSSLPRTLPPKLTRNMPPRLEVLSRFVQVAAEVSVQRCQLIFCGEKSETTIVSPDAARRRYLERFLETISFFDLIYPHEEVLSSAMQICVECLTGTGLPVETAWHAVNAALKHFLEETTKINEDLDDDSSNSPYQSAVLHATNSTFSDFDMLNFVGEMGCRAPQIYVFDLADGFKITTIQLFYDSYVQVVVPSLFCSNGEGVHLVRLSPRATLLNHDEENYQSLPLSASGRAGLVFTNFIVDKENPFGRGGSPLSVLKSDNDETQGSGTQEILICCRLGEVELLYTKKMVQELYHLITGLTLRVDGFSWDNGSSKRRDCYFCMAVMSASLLLATDDMLPFSRLLLSRLHLSGSENFSLRSEGLHISNLSPDSEVHPVIVSTLTGDGIFERKRNLPFSLETSGSHTHVTISCTQIVFLQKFFEEFRQLLLSPVYGALSIFQGDREYIDSMVSSESSSLSIRVDFEESSFLLPRSSISADMIAIEIEKINICVSNVGSSFCMPDGLSEVHLNSVGKNEDECGVTRTKIEVRGARIFSSLSEVSSDSTGQPVFHYMYEKGGRASPDKKVFVRVLNKNIVGQEEADDCSSRLWREISVKPIAVDVVIDRAPHLRMLLTNPGHEAGHVSLEMRNSQFNLLLSIWYSNMQELPCMFPYPPLDVKAFAELPIKARHFPEFGTEEWKNLLMNSVRLKSELCLVYDELSLRMSFDCHDNEGRLVGESPGSLLYIEDSALQFTMDEAGVARCGFASKVLMLNDENCSYPDFLVVAGDKNHKPWADMLFGLKEDYRSLSTKLAQPFQATVFLTPAWSIINVGIDSSRLVLSDFGPIQRLLEFATAFGTNEKHGNPSFEAASVVEELKKSLWGSSETPVNLPPHVSDVCKGTDFRLWMTSPIISIPCTLSGSLIVQGDGGLWFHHTSTVEFSSQEVVSGGVSVKFQEGINLEQKLIENLTFGVLVDHNIESNHTDYSIQMPMIDPKACSVVYPRLAVAPTIITDSFVCQPAHQPSRHLGPKVCELTCVLDVLPSVASTVLGLFSAKEATATGEAPETSGSTFSLVARMSDIRFFVLDPVLGIHLPILVLSLSSMKATMSPFDAHDRSPEDRNALNGLQVIVDGHLWADYFKLGSTRSWEPLLEAFKFCLLWKESRLRGGGLTLSFDSPLHANISSAFLVIVSQVFELCKQQLRNVFGVTRPPDMDTTASMRKETIETCPMLSDVVEGLPVTHRRIKDSDVPDRVAFSLKNMTGQRIRFYRYESLHDDTGPSPILTYLDHSSVAKLSFEASVSSVQNLVIKEVKFPGFTEFSEEVIPHLVDIQLPGCSWIRGLRVDTFGRSFAAIEPKEVALQRRLREDWRLHNLMQVLIEIGFEKGGRQVVIRSLFEVVNKTSHSVRVICHPNPNASPHLEEIAGENIVNESQLIHPGDSFSVPTLILLDALNRDSKFTGSTGSLWIKPDNVPSDVGRSFVEAESSDDLVNNFEVHFSSRAVHLSKLVEESATLFEQSRRNEISPDDAKTAVHLACPLVQRGDRMAPFCYAVEVGRSPLVGIAATADKDRKGCVHGPVLYSLSIHPPFVVINLLPKKGRFELVHAVHKKVLWVKDVEPGEEVAVHSLGLDSPLVLYINLGFCRTPVGEGALVHHGADHNARLRENLIGLKSIGKAGKAVTKQIGKTLTAIGDSPDKRAQNKISRAQNPHLLQRKSPQQKQVRIGNTNDSQGAADGKTYRVDSSSYSPQDVADVVTVVDSLGQKLRLQIENIRGGGGQRRISVYCPFWVVNTTELPLRYKQENSKLYVSGTVHSPDRDGSKSMSNIGRGRSGRDTRSAAIMNDNKEKRSVFSGTPGALASISEESRLRKNEIARLLDADLTITKLWELAFMFNFPEGLGIAAQRLCIQLKDGTGSVSYQSDWSKGLTLESVGIAQVAHMHCKDGRFLDVTVVVHVAPGIWSGYTRIVRILPRYVFVNMLGCPVRLWQDNSTFHPLSSLSGVTQGETKWRLKQRFSEKSNTYENLWGKEAALDNDLGGKMPLVTTASQSATYITTLDTSDLAPFVLPDTRGDRVIRFDFGGSYRLTASVSVDVEGESVLPIKRYVDLKTTRHITTRASPEYEVIIAPNVQGFTGELGIWFESEWGNNRKLIVKGVKKPSFAFYETDIHVGDELLKIDGIPVTRQTFAETMEILRMRLNELRSQDIGRAVRRRASLRLGGTMAARESQSMRSTGRPLELVFRTMEESVRRVRMKAAKTSVITHASTASLPSPVDSTRNEGAESVLTSPINYARVELKNIHHMMFVVLRPEDNPPFSIRNQTFTTTIYFRQKSCTSHSWYSLKPGESCSYAWQEPLKPKRLSVRVAPALSYRFNDKDHEKGKSYEQRNMVNKKAIKTEEDAYFSQTISVQLEEIGSRDVLHWHDKRLRSPRATEFEVDVKGITRVLVARDHFQEGDPQSLRKECMMLLEEAIEEESKRTLSLVTLNESFLSRSTCCEEINDQGSSINAIAEDSNKLMSNTSELFTVTRRHQVLVEILESSGLCSDSFVGDCNPYVEIRMKHSRSLRRPLMKKSDLKRTYYVRKSLSPTWDGQTFVFDVPQEAVDSPREHTLNIVVRNYRRFGRHNILGKAQIELHCLRNQEPLVGWFPLAGRTGRREIESHLSQSIRLRAQWIYSIPGLLQYYTLLSEKRLYEFQTRKQGLSEQFKQIIEEKEATIGNDFRNPLSMPKPSLIGANGLIAQRSREVIKTLMKPLRSSLDTDLAPDHLKESSKKRGIKLEHLSSPDFHSIRVGSSTMPLLTHDVENRIKDQRQEFKAQHSKSRTDRDTLCRGNLEGTKIKLSSIRSWTMAQHLFNDDGLTFTFDGSNLSVRLNPSTLPATSAIAAIDPVSKSLSPRHCLPTQLMYNLEKRAAGFRKSRESFEIATRRTYSTILNEGGFLTIRPIQASNLTSALYAGMLVKVCWGQEISYTNTVDARVAPVWFNPFNDFDSEQSFTRKTSENPARNNVNDVRIRVDPQENNGWIRLSVMGERRQQQLQGKAELGVVFLSVAKLVAACVEESANGSPVYERWFPLLSPEEATPVEGRGGIIPQPPEVEQADETKFGDIYRPRIQLAFCWTEDENGAKYLTPKQRIMCTGASPVSFFMKVDIPRLSVALIDSERSLELLSFSIMDIDARYWITAAKSRLCLSAFWAQIDNQAANAREAIALAPTPNDFFRPVAQIFAVKDNLRSVEVVSFELIDVSIAEFDVTIEEQLVCDLFILFYSLKLRNALQAKNTFETIVENVGDTFGNQINEPPLLWLLRNGFNMSQESQRVYVQVFSLSAIKFNLSYVKGRRNTWELTRRPAEFLYKHFEDAFHQNAHHGKSDMLLKWSHKTSSEDRFEQDKGLQNLPKLLASLFPNVSDAPIRLQEKTSYHLFESPSQMLSNIRKFYHEETMKQIYKIIGSLDFVGNPTMLISSVIAGFKDLFLAPSSAFLQSPTDPSSVGVGVAKGTLSFFSHSTSGFFAFCTKVSATASQFAANLSLDRNFSDWHRESVIVEATNIQRQWKKRGVNEVGSTLFRPIQDILGGFGGAIFHFFFEPIDGLRKRGLPGLITGLAVGMTGVVARPIVGVLDAIVHISVSVHDIARSVNILEKRFQPALRVRLSYTFGFMDILIHYESSFSHADALIKRYPLRQRRWSVPIPCEFVVHVEVLPDSDGDATYAIITNARILLLKLRKGQSDLSTPHLCWELLLDEKPDISSEVVDHGHSGVAFTIKVKTQKPNQALYGGLRAPRKVFSSPDLMRFQSKIRRRARPPSSIDDENIAISELETESQIDLERQEDDNIDDESDGENDVENKEHRTDTANDFDHYTKMDTEGQVVECFSILAEYQFRKQLGRLHNALCCVLGNFDSIMRDPDIGLHGQQSQEGYTVFGIYRFSPDSLTSNAGEHQLPKVLNNLPWVSDDLFETCSSLPLSEQQEAVARERENMNDLTCLRASAEEGGAKWLIHARAWAISLERKDNEDVDLQSLSDSTESERSEEFGSKRDLFSSARATFDKVNDQDETMLSKLAPYISIQTEGDTSEQMELSDSVMIPLNLNPGRRNNRFSSVSEGSCTSFQSFGASFATANEEIPATTSSGSIESDASHRGQKNVTDDVVDAVSAERFSTSPSTQRYEFGPTSTSVNPSDRMGRMESLMEQLISFSAEQTMMRERQLNQSGSQDFTALRKELRELTDELRKKPALDSSLEEVAKLREEVAWLKQRLDQKDDLERRTNQNSSNFREKRRRRFSFRSLNSAKEGDKDRSDKEDIE</sequence>
<dbReference type="GO" id="GO:0006623">
    <property type="term" value="P:protein targeting to vacuole"/>
    <property type="evidence" value="ECO:0007669"/>
    <property type="project" value="TreeGrafter"/>
</dbReference>
<comment type="similarity">
    <text evidence="1">Belongs to the VPS13 family.</text>
</comment>
<dbReference type="Gene3D" id="2.60.40.150">
    <property type="entry name" value="C2 domain"/>
    <property type="match status" value="1"/>
</dbReference>
<reference evidence="5 6" key="1">
    <citation type="journal article" date="2015" name="Plant Cell">
        <title>Oil accumulation by the oleaginous diatom Fistulifera solaris as revealed by the genome and transcriptome.</title>
        <authorList>
            <person name="Tanaka T."/>
            <person name="Maeda Y."/>
            <person name="Veluchamy A."/>
            <person name="Tanaka M."/>
            <person name="Abida H."/>
            <person name="Marechal E."/>
            <person name="Bowler C."/>
            <person name="Muto M."/>
            <person name="Sunaga Y."/>
            <person name="Tanaka M."/>
            <person name="Yoshino T."/>
            <person name="Taniguchi T."/>
            <person name="Fukuda Y."/>
            <person name="Nemoto M."/>
            <person name="Matsumoto M."/>
            <person name="Wong P.S."/>
            <person name="Aburatani S."/>
            <person name="Fujibuchi W."/>
        </authorList>
    </citation>
    <scope>NUCLEOTIDE SEQUENCE [LARGE SCALE GENOMIC DNA]</scope>
    <source>
        <strain evidence="5 6">JPCC DA0580</strain>
    </source>
</reference>
<feature type="compositionally biased region" description="Polar residues" evidence="2">
    <location>
        <begin position="5183"/>
        <end position="5203"/>
    </location>
</feature>
<keyword evidence="6" id="KW-1185">Reference proteome</keyword>
<feature type="compositionally biased region" description="Acidic residues" evidence="2">
    <location>
        <begin position="4847"/>
        <end position="4871"/>
    </location>
</feature>
<dbReference type="EMBL" id="BDSP01000259">
    <property type="protein sequence ID" value="GAX27855.1"/>
    <property type="molecule type" value="Genomic_DNA"/>
</dbReference>
<feature type="region of interest" description="Disordered" evidence="2">
    <location>
        <begin position="5183"/>
        <end position="5205"/>
    </location>
</feature>
<dbReference type="Proteomes" id="UP000198406">
    <property type="component" value="Unassembled WGS sequence"/>
</dbReference>
<feature type="region of interest" description="Disordered" evidence="2">
    <location>
        <begin position="588"/>
        <end position="628"/>
    </location>
</feature>
<feature type="compositionally biased region" description="Basic and acidic residues" evidence="2">
    <location>
        <begin position="5315"/>
        <end position="5328"/>
    </location>
</feature>